<evidence type="ECO:0000259" key="1">
    <source>
        <dbReference type="Pfam" id="PF00535"/>
    </source>
</evidence>
<keyword evidence="3" id="KW-1185">Reference proteome</keyword>
<name>A0A1S1YX28_FLAPC</name>
<evidence type="ECO:0000313" key="2">
    <source>
        <dbReference type="EMBL" id="OHX65557.1"/>
    </source>
</evidence>
<dbReference type="RefSeq" id="WP_052432324.1">
    <property type="nucleotide sequence ID" value="NZ_JRYR02000001.1"/>
</dbReference>
<reference evidence="2 3" key="1">
    <citation type="journal article" date="2012" name="Int. J. Syst. Evol. Microbiol.">
        <title>Flammeovirga pacifica sp. nov., isolated from deep-sea sediment.</title>
        <authorList>
            <person name="Xu H."/>
            <person name="Fu Y."/>
            <person name="Yang N."/>
            <person name="Ding Z."/>
            <person name="Lai Q."/>
            <person name="Zeng R."/>
        </authorList>
    </citation>
    <scope>NUCLEOTIDE SEQUENCE [LARGE SCALE GENOMIC DNA]</scope>
    <source>
        <strain evidence="3">DSM 24597 / LMG 26175 / WPAGA1</strain>
    </source>
</reference>
<feature type="domain" description="Glycosyltransferase 2-like" evidence="1">
    <location>
        <begin position="11"/>
        <end position="139"/>
    </location>
</feature>
<accession>A0A1S1YX28</accession>
<dbReference type="Pfam" id="PF00535">
    <property type="entry name" value="Glycos_transf_2"/>
    <property type="match status" value="1"/>
</dbReference>
<dbReference type="PANTHER" id="PTHR22916:SF3">
    <property type="entry name" value="UDP-GLCNAC:BETAGAL BETA-1,3-N-ACETYLGLUCOSAMINYLTRANSFERASE-LIKE PROTEIN 1"/>
    <property type="match status" value="1"/>
</dbReference>
<organism evidence="2 3">
    <name type="scientific">Flammeovirga pacifica</name>
    <dbReference type="NCBI Taxonomy" id="915059"/>
    <lineage>
        <taxon>Bacteria</taxon>
        <taxon>Pseudomonadati</taxon>
        <taxon>Bacteroidota</taxon>
        <taxon>Cytophagia</taxon>
        <taxon>Cytophagales</taxon>
        <taxon>Flammeovirgaceae</taxon>
        <taxon>Flammeovirga</taxon>
    </lineage>
</organism>
<sequence>MIDIDNKIFFSVIIPTYNRQYFIGKAIQSVLNQTYSNFEIIIVDDGSTDNTKDIVKTFSDNRIRYFWTKNQERGAARNFGIRKSKGNYVCFLDSDDIYLNDHLAIGFNNLSENKCAFYFSNYSVVDNDNNIVLKNFLGNEKDCLMRISYNNFLCPIGVFFRSDIAEKYLFSEDRNFTIGEDLYVFLRIIARFGINFNHSVTAHLIQHNSRTMSIVDPSVIDYSVNKMICLLKKDIFFFDNYSFLIPIIEANHISLQSLYLSMESKKLESVKMLIKAIKLNFKELFKRRTVAIIKYLIFS</sequence>
<dbReference type="GO" id="GO:0016758">
    <property type="term" value="F:hexosyltransferase activity"/>
    <property type="evidence" value="ECO:0007669"/>
    <property type="project" value="UniProtKB-ARBA"/>
</dbReference>
<dbReference type="InterPro" id="IPR029044">
    <property type="entry name" value="Nucleotide-diphossugar_trans"/>
</dbReference>
<dbReference type="InterPro" id="IPR001173">
    <property type="entry name" value="Glyco_trans_2-like"/>
</dbReference>
<dbReference type="Proteomes" id="UP000179797">
    <property type="component" value="Unassembled WGS sequence"/>
</dbReference>
<proteinExistence type="predicted"/>
<dbReference type="EMBL" id="JRYR02000001">
    <property type="protein sequence ID" value="OHX65557.1"/>
    <property type="molecule type" value="Genomic_DNA"/>
</dbReference>
<gene>
    <name evidence="2" type="ORF">NH26_03940</name>
</gene>
<comment type="caution">
    <text evidence="2">The sequence shown here is derived from an EMBL/GenBank/DDBJ whole genome shotgun (WGS) entry which is preliminary data.</text>
</comment>
<dbReference type="Gene3D" id="3.90.550.10">
    <property type="entry name" value="Spore Coat Polysaccharide Biosynthesis Protein SpsA, Chain A"/>
    <property type="match status" value="1"/>
</dbReference>
<dbReference type="STRING" id="915059.NH26_03940"/>
<dbReference type="PANTHER" id="PTHR22916">
    <property type="entry name" value="GLYCOSYLTRANSFERASE"/>
    <property type="match status" value="1"/>
</dbReference>
<dbReference type="SUPFAM" id="SSF53448">
    <property type="entry name" value="Nucleotide-diphospho-sugar transferases"/>
    <property type="match status" value="1"/>
</dbReference>
<dbReference type="AlphaFoldDB" id="A0A1S1YX28"/>
<dbReference type="OrthoDB" id="9788101at2"/>
<protein>
    <recommendedName>
        <fullName evidence="1">Glycosyltransferase 2-like domain-containing protein</fullName>
    </recommendedName>
</protein>
<evidence type="ECO:0000313" key="3">
    <source>
        <dbReference type="Proteomes" id="UP000179797"/>
    </source>
</evidence>